<feature type="signal peptide" evidence="1">
    <location>
        <begin position="1"/>
        <end position="19"/>
    </location>
</feature>
<gene>
    <name evidence="2" type="ORF">PSON_ATCC_30995.1.T0940209</name>
</gene>
<accession>A0A8S1Q467</accession>
<evidence type="ECO:0000313" key="2">
    <source>
        <dbReference type="EMBL" id="CAD8109944.1"/>
    </source>
</evidence>
<comment type="caution">
    <text evidence="2">The sequence shown here is derived from an EMBL/GenBank/DDBJ whole genome shotgun (WGS) entry which is preliminary data.</text>
</comment>
<protein>
    <recommendedName>
        <fullName evidence="4">Secreted protein</fullName>
    </recommendedName>
</protein>
<dbReference type="Proteomes" id="UP000692954">
    <property type="component" value="Unassembled WGS sequence"/>
</dbReference>
<name>A0A8S1Q467_9CILI</name>
<evidence type="ECO:0008006" key="4">
    <source>
        <dbReference type="Google" id="ProtNLM"/>
    </source>
</evidence>
<reference evidence="2" key="1">
    <citation type="submission" date="2021-01" db="EMBL/GenBank/DDBJ databases">
        <authorList>
            <consortium name="Genoscope - CEA"/>
            <person name="William W."/>
        </authorList>
    </citation>
    <scope>NUCLEOTIDE SEQUENCE</scope>
</reference>
<keyword evidence="3" id="KW-1185">Reference proteome</keyword>
<sequence length="85" mass="10034">MTHFAFNVSLIAKILVLHAIMESVINVIKDGFQILLKEFVIQHKEINKQQEINNVMIATKLNKMDVFYLNFNARIFVNHVQWDYV</sequence>
<proteinExistence type="predicted"/>
<evidence type="ECO:0000256" key="1">
    <source>
        <dbReference type="SAM" id="SignalP"/>
    </source>
</evidence>
<evidence type="ECO:0000313" key="3">
    <source>
        <dbReference type="Proteomes" id="UP000692954"/>
    </source>
</evidence>
<dbReference type="EMBL" id="CAJJDN010000094">
    <property type="protein sequence ID" value="CAD8109944.1"/>
    <property type="molecule type" value="Genomic_DNA"/>
</dbReference>
<feature type="chain" id="PRO_5035730247" description="Secreted protein" evidence="1">
    <location>
        <begin position="20"/>
        <end position="85"/>
    </location>
</feature>
<dbReference type="AlphaFoldDB" id="A0A8S1Q467"/>
<keyword evidence="1" id="KW-0732">Signal</keyword>
<organism evidence="2 3">
    <name type="scientific">Paramecium sonneborni</name>
    <dbReference type="NCBI Taxonomy" id="65129"/>
    <lineage>
        <taxon>Eukaryota</taxon>
        <taxon>Sar</taxon>
        <taxon>Alveolata</taxon>
        <taxon>Ciliophora</taxon>
        <taxon>Intramacronucleata</taxon>
        <taxon>Oligohymenophorea</taxon>
        <taxon>Peniculida</taxon>
        <taxon>Parameciidae</taxon>
        <taxon>Paramecium</taxon>
    </lineage>
</organism>